<dbReference type="PANTHER" id="PTHR11972:SF67">
    <property type="entry name" value="DUAL OXIDASE 2"/>
    <property type="match status" value="1"/>
</dbReference>
<keyword evidence="10" id="KW-1185">Reference proteome</keyword>
<dbReference type="GO" id="GO:0016175">
    <property type="term" value="F:superoxide-generating NAD(P)H oxidase activity"/>
    <property type="evidence" value="ECO:0007669"/>
    <property type="project" value="TreeGrafter"/>
</dbReference>
<evidence type="ECO:0000256" key="5">
    <source>
        <dbReference type="ARBA" id="ARBA00023136"/>
    </source>
</evidence>
<evidence type="ECO:0000256" key="4">
    <source>
        <dbReference type="ARBA" id="ARBA00023002"/>
    </source>
</evidence>
<keyword evidence="5 7" id="KW-0472">Membrane</keyword>
<organism evidence="9 10">
    <name type="scientific">Spermophilus dauricus</name>
    <name type="common">Daurian ground squirrel</name>
    <dbReference type="NCBI Taxonomy" id="99837"/>
    <lineage>
        <taxon>Eukaryota</taxon>
        <taxon>Metazoa</taxon>
        <taxon>Chordata</taxon>
        <taxon>Craniata</taxon>
        <taxon>Vertebrata</taxon>
        <taxon>Euteleostomi</taxon>
        <taxon>Mammalia</taxon>
        <taxon>Eutheria</taxon>
        <taxon>Euarchontoglires</taxon>
        <taxon>Glires</taxon>
        <taxon>Rodentia</taxon>
        <taxon>Sciuromorpha</taxon>
        <taxon>Sciuridae</taxon>
        <taxon>Xerinae</taxon>
        <taxon>Marmotini</taxon>
        <taxon>Spermophilus</taxon>
    </lineage>
</organism>
<keyword evidence="3 7" id="KW-1133">Transmembrane helix</keyword>
<evidence type="ECO:0000313" key="9">
    <source>
        <dbReference type="Ensembl" id="ENSSDAP00000016242.1"/>
    </source>
</evidence>
<keyword evidence="2 7" id="KW-0812">Transmembrane</keyword>
<dbReference type="AlphaFoldDB" id="A0A8C9Q4D8"/>
<dbReference type="GO" id="GO:0006952">
    <property type="term" value="P:defense response"/>
    <property type="evidence" value="ECO:0007669"/>
    <property type="project" value="TreeGrafter"/>
</dbReference>
<feature type="transmembrane region" description="Helical" evidence="7">
    <location>
        <begin position="82"/>
        <end position="103"/>
    </location>
</feature>
<dbReference type="InterPro" id="IPR050369">
    <property type="entry name" value="RBOH/FRE"/>
</dbReference>
<accession>A0A8C9Q4D8</accession>
<evidence type="ECO:0000256" key="2">
    <source>
        <dbReference type="ARBA" id="ARBA00022692"/>
    </source>
</evidence>
<dbReference type="InterPro" id="IPR013130">
    <property type="entry name" value="Fe3_Rdtase_TM_dom"/>
</dbReference>
<dbReference type="GO" id="GO:0042554">
    <property type="term" value="P:superoxide anion generation"/>
    <property type="evidence" value="ECO:0007669"/>
    <property type="project" value="TreeGrafter"/>
</dbReference>
<dbReference type="Proteomes" id="UP000694422">
    <property type="component" value="Unplaced"/>
</dbReference>
<comment type="subcellular location">
    <subcellularLocation>
        <location evidence="1">Membrane</location>
        <topology evidence="1">Multi-pass membrane protein</topology>
    </subcellularLocation>
</comment>
<reference evidence="9" key="1">
    <citation type="submission" date="2025-08" db="UniProtKB">
        <authorList>
            <consortium name="Ensembl"/>
        </authorList>
    </citation>
    <scope>IDENTIFICATION</scope>
</reference>
<sequence length="245" mass="27107">VGSSPRLYTEALQEKMPRGLLAQKLQQFKRFVENYRRHIVCIAVFSAICVGLFAERAYYYAFASPPTDIEETTYVGIILSRGTAASISFMYSYILLTMCRNLITFLRETFLNRYIPFDAAVDFHRWIAMGAVILAILHSAGHAVNIYIFSISPLSLMACVFPNVFVNDGYDRSPPAPDPGHHVCLRCSPLPPPQLPGLLADPPPLCPALCPGEGLLWAATGMEESTQDGSGSKGRSWEIRSKISD</sequence>
<evidence type="ECO:0000256" key="6">
    <source>
        <dbReference type="SAM" id="MobiDB-lite"/>
    </source>
</evidence>
<dbReference type="Ensembl" id="ENSSDAT00000018445.1">
    <property type="protein sequence ID" value="ENSSDAP00000016242.1"/>
    <property type="gene ID" value="ENSSDAG00000014688.1"/>
</dbReference>
<evidence type="ECO:0000256" key="7">
    <source>
        <dbReference type="SAM" id="Phobius"/>
    </source>
</evidence>
<evidence type="ECO:0000259" key="8">
    <source>
        <dbReference type="Pfam" id="PF01794"/>
    </source>
</evidence>
<evidence type="ECO:0000313" key="10">
    <source>
        <dbReference type="Proteomes" id="UP000694422"/>
    </source>
</evidence>
<reference evidence="9" key="2">
    <citation type="submission" date="2025-09" db="UniProtKB">
        <authorList>
            <consortium name="Ensembl"/>
        </authorList>
    </citation>
    <scope>IDENTIFICATION</scope>
</reference>
<dbReference type="Pfam" id="PF01794">
    <property type="entry name" value="Ferric_reduct"/>
    <property type="match status" value="1"/>
</dbReference>
<feature type="transmembrane region" description="Helical" evidence="7">
    <location>
        <begin position="123"/>
        <end position="140"/>
    </location>
</feature>
<keyword evidence="4" id="KW-0560">Oxidoreductase</keyword>
<name>A0A8C9Q4D8_SPEDA</name>
<proteinExistence type="predicted"/>
<feature type="domain" description="Ferric oxidoreductase" evidence="8">
    <location>
        <begin position="99"/>
        <end position="150"/>
    </location>
</feature>
<feature type="compositionally biased region" description="Basic and acidic residues" evidence="6">
    <location>
        <begin position="235"/>
        <end position="245"/>
    </location>
</feature>
<evidence type="ECO:0000256" key="3">
    <source>
        <dbReference type="ARBA" id="ARBA00022989"/>
    </source>
</evidence>
<feature type="transmembrane region" description="Helical" evidence="7">
    <location>
        <begin position="39"/>
        <end position="62"/>
    </location>
</feature>
<dbReference type="GO" id="GO:0043020">
    <property type="term" value="C:NADPH oxidase complex"/>
    <property type="evidence" value="ECO:0007669"/>
    <property type="project" value="TreeGrafter"/>
</dbReference>
<dbReference type="PANTHER" id="PTHR11972">
    <property type="entry name" value="NADPH OXIDASE"/>
    <property type="match status" value="1"/>
</dbReference>
<protein>
    <recommendedName>
        <fullName evidence="8">Ferric oxidoreductase domain-containing protein</fullName>
    </recommendedName>
</protein>
<evidence type="ECO:0000256" key="1">
    <source>
        <dbReference type="ARBA" id="ARBA00004141"/>
    </source>
</evidence>
<feature type="region of interest" description="Disordered" evidence="6">
    <location>
        <begin position="223"/>
        <end position="245"/>
    </location>
</feature>